<feature type="region of interest" description="Disordered" evidence="1">
    <location>
        <begin position="495"/>
        <end position="540"/>
    </location>
</feature>
<protein>
    <submittedName>
        <fullName evidence="2">(apollo) hypothetical protein</fullName>
    </submittedName>
</protein>
<reference evidence="2" key="1">
    <citation type="submission" date="2021-04" db="EMBL/GenBank/DDBJ databases">
        <authorList>
            <person name="Tunstrom K."/>
        </authorList>
    </citation>
    <scope>NUCLEOTIDE SEQUENCE</scope>
</reference>
<keyword evidence="3" id="KW-1185">Reference proteome</keyword>
<organism evidence="2 3">
    <name type="scientific">Parnassius apollo</name>
    <name type="common">Apollo butterfly</name>
    <name type="synonym">Papilio apollo</name>
    <dbReference type="NCBI Taxonomy" id="110799"/>
    <lineage>
        <taxon>Eukaryota</taxon>
        <taxon>Metazoa</taxon>
        <taxon>Ecdysozoa</taxon>
        <taxon>Arthropoda</taxon>
        <taxon>Hexapoda</taxon>
        <taxon>Insecta</taxon>
        <taxon>Pterygota</taxon>
        <taxon>Neoptera</taxon>
        <taxon>Endopterygota</taxon>
        <taxon>Lepidoptera</taxon>
        <taxon>Glossata</taxon>
        <taxon>Ditrysia</taxon>
        <taxon>Papilionoidea</taxon>
        <taxon>Papilionidae</taxon>
        <taxon>Parnassiinae</taxon>
        <taxon>Parnassini</taxon>
        <taxon>Parnassius</taxon>
        <taxon>Parnassius</taxon>
    </lineage>
</organism>
<dbReference type="AlphaFoldDB" id="A0A8S3X8B8"/>
<evidence type="ECO:0000313" key="2">
    <source>
        <dbReference type="EMBL" id="CAG5004192.1"/>
    </source>
</evidence>
<evidence type="ECO:0000256" key="1">
    <source>
        <dbReference type="SAM" id="MobiDB-lite"/>
    </source>
</evidence>
<name>A0A8S3X8B8_PARAO</name>
<evidence type="ECO:0000313" key="3">
    <source>
        <dbReference type="Proteomes" id="UP000691718"/>
    </source>
</evidence>
<dbReference type="EMBL" id="CAJQZP010000975">
    <property type="protein sequence ID" value="CAG5004192.1"/>
    <property type="molecule type" value="Genomic_DNA"/>
</dbReference>
<proteinExistence type="predicted"/>
<gene>
    <name evidence="2" type="ORF">PAPOLLO_LOCUS14339</name>
</gene>
<feature type="compositionally biased region" description="Basic and acidic residues" evidence="1">
    <location>
        <begin position="511"/>
        <end position="531"/>
    </location>
</feature>
<sequence length="540" mass="58660">MRAQYAWRGGFVRIFPSQNSWQKYAQYLELLAEVRVVPRSVHTQTPAPGAGGARAVCVTRRLRAHLPPAELLAEVRAVPRSVHTQTPAPGAGGARAVCVARRLRAHLPLAELLAEVRVVPRSVHTQTPAPGAGGARAVRVARRLRAHLPLAELLVEVRAVPRSVHTQTPAPSAGGARAVCVARRLRAHLPLAELLAEVRVVPRSVHTQTPAPGAGGARAVCVTRRLRAHLPPAELLAEVRAVPRSVHTHTPAPGAGGARAVRTAQRLRADLPLAELLAEVRAVPRSVHTQTPAPGAGGARAVRVARRLRAHLPLAELLAEVRAVLRPGESRRAFGLYLTQVVKRLSCGSDVCAAHAALVLRFLRRASAALRMPYHVQGPPAKMCDKDRCAVVAKQLNDFLYLYCRDADLCADAERRDGCVSNIHFAQFLYSASEADLEDVLLLVLRMENHVAPFLGDARNPYCVDLPAERLQQLQAGPRHALLRLLAALAPVNTRRHRPPPEITKQPVTPAEERHSLHSPVKESLREEKPLGEALKYAHS</sequence>
<dbReference type="OrthoDB" id="2016263at2759"/>
<dbReference type="Proteomes" id="UP000691718">
    <property type="component" value="Unassembled WGS sequence"/>
</dbReference>
<accession>A0A8S3X8B8</accession>
<comment type="caution">
    <text evidence="2">The sequence shown here is derived from an EMBL/GenBank/DDBJ whole genome shotgun (WGS) entry which is preliminary data.</text>
</comment>